<feature type="transmembrane region" description="Helical" evidence="1">
    <location>
        <begin position="31"/>
        <end position="53"/>
    </location>
</feature>
<feature type="transmembrane region" description="Helical" evidence="1">
    <location>
        <begin position="426"/>
        <end position="450"/>
    </location>
</feature>
<evidence type="ECO:0000313" key="2">
    <source>
        <dbReference type="EMBL" id="MFC7235592.1"/>
    </source>
</evidence>
<comment type="caution">
    <text evidence="2">The sequence shown here is derived from an EMBL/GenBank/DDBJ whole genome shotgun (WGS) entry which is preliminary data.</text>
</comment>
<feature type="transmembrane region" description="Helical" evidence="1">
    <location>
        <begin position="323"/>
        <end position="342"/>
    </location>
</feature>
<feature type="transmembrane region" description="Helical" evidence="1">
    <location>
        <begin position="351"/>
        <end position="373"/>
    </location>
</feature>
<dbReference type="AlphaFoldDB" id="A0ABD5ZPU3"/>
<keyword evidence="1" id="KW-1133">Transmembrane helix</keyword>
<sequence>MPTGHLRGGVRIAAVEFRRSLRTATNRVSQLLGLGFGLLVFGGMATVGAYFLVTLSPDLSGLAVGDGIRSAVAFQWLFASALFTQRVATVHARPDADAFLLTTVRPTTALVGLMLAELARAVAYLGVPVLVLAAALAYTAGSPATFLLVSGAVLASLAAAVVTGHVLGLTAKLLVARVPAIARRRSLLGGLAAAAFFGGYIVLQSAGMTTSGLGVVPVGWLADVAVLASPVGSSLPHAVAGLAVVVAWLVAGSALCARLATAFWLGDSVAPAVEAEQAVVGSDGADPLAAALGRIRVPSVWGEPSRRVAQRSILLARRAPAKLTYLILPLAGLFPTAIQVALGEASVPTRLLAPGLAVAVPWFAAGAFALNPLGDEGRVLPQTLTSLADGRAYVRGLALPPLLFGLPAALLAPAVALATGYGPTDAVLVAAAALVGVVVAAFVGPTLGFLVPRTDAVRVARGREVVPPTLTAMALHTLVVVLFVALPAFAALAPDLARATAGFVVGGLFAFPFDLAGVIPIADALRSAARAVVGVPLPAVRWGGFAGPLVAGLAVAALAARVARRRFEGYTL</sequence>
<feature type="transmembrane region" description="Helical" evidence="1">
    <location>
        <begin position="59"/>
        <end position="83"/>
    </location>
</feature>
<feature type="transmembrane region" description="Helical" evidence="1">
    <location>
        <begin position="470"/>
        <end position="493"/>
    </location>
</feature>
<keyword evidence="1" id="KW-0472">Membrane</keyword>
<keyword evidence="3" id="KW-1185">Reference proteome</keyword>
<name>A0ABD5ZPU3_9EURY</name>
<feature type="transmembrane region" description="Helical" evidence="1">
    <location>
        <begin position="238"/>
        <end position="260"/>
    </location>
</feature>
<evidence type="ECO:0008006" key="4">
    <source>
        <dbReference type="Google" id="ProtNLM"/>
    </source>
</evidence>
<organism evidence="2 3">
    <name type="scientific">Halosegnis marinus</name>
    <dbReference type="NCBI Taxonomy" id="3034023"/>
    <lineage>
        <taxon>Archaea</taxon>
        <taxon>Methanobacteriati</taxon>
        <taxon>Methanobacteriota</taxon>
        <taxon>Stenosarchaea group</taxon>
        <taxon>Halobacteria</taxon>
        <taxon>Halobacteriales</taxon>
        <taxon>Natronomonadaceae</taxon>
        <taxon>Halosegnis</taxon>
    </lineage>
</organism>
<feature type="transmembrane region" description="Helical" evidence="1">
    <location>
        <begin position="542"/>
        <end position="563"/>
    </location>
</feature>
<dbReference type="RefSeq" id="WP_276233729.1">
    <property type="nucleotide sequence ID" value="NZ_CP119802.1"/>
</dbReference>
<gene>
    <name evidence="2" type="ORF">ACFQJ4_09730</name>
</gene>
<keyword evidence="1" id="KW-0812">Transmembrane</keyword>
<feature type="transmembrane region" description="Helical" evidence="1">
    <location>
        <begin position="500"/>
        <end position="522"/>
    </location>
</feature>
<dbReference type="EMBL" id="JBHTAP010000001">
    <property type="protein sequence ID" value="MFC7235592.1"/>
    <property type="molecule type" value="Genomic_DNA"/>
</dbReference>
<evidence type="ECO:0000313" key="3">
    <source>
        <dbReference type="Proteomes" id="UP001596398"/>
    </source>
</evidence>
<feature type="transmembrane region" description="Helical" evidence="1">
    <location>
        <begin position="187"/>
        <end position="206"/>
    </location>
</feature>
<feature type="transmembrane region" description="Helical" evidence="1">
    <location>
        <begin position="121"/>
        <end position="140"/>
    </location>
</feature>
<dbReference type="Proteomes" id="UP001596398">
    <property type="component" value="Unassembled WGS sequence"/>
</dbReference>
<protein>
    <recommendedName>
        <fullName evidence="4">ABC-2 type transport system permease protein</fullName>
    </recommendedName>
</protein>
<proteinExistence type="predicted"/>
<reference evidence="2 3" key="1">
    <citation type="journal article" date="2019" name="Int. J. Syst. Evol. Microbiol.">
        <title>The Global Catalogue of Microorganisms (GCM) 10K type strain sequencing project: providing services to taxonomists for standard genome sequencing and annotation.</title>
        <authorList>
            <consortium name="The Broad Institute Genomics Platform"/>
            <consortium name="The Broad Institute Genome Sequencing Center for Infectious Disease"/>
            <person name="Wu L."/>
            <person name="Ma J."/>
        </authorList>
    </citation>
    <scope>NUCLEOTIDE SEQUENCE [LARGE SCALE GENOMIC DNA]</scope>
    <source>
        <strain evidence="2 3">DT85</strain>
    </source>
</reference>
<feature type="transmembrane region" description="Helical" evidence="1">
    <location>
        <begin position="146"/>
        <end position="175"/>
    </location>
</feature>
<evidence type="ECO:0000256" key="1">
    <source>
        <dbReference type="SAM" id="Phobius"/>
    </source>
</evidence>
<feature type="transmembrane region" description="Helical" evidence="1">
    <location>
        <begin position="393"/>
        <end position="419"/>
    </location>
</feature>
<dbReference type="GeneID" id="79267288"/>
<accession>A0ABD5ZPU3</accession>